<evidence type="ECO:0000259" key="2">
    <source>
        <dbReference type="PROSITE" id="PS51471"/>
    </source>
</evidence>
<keyword evidence="4" id="KW-1185">Reference proteome</keyword>
<dbReference type="PROSITE" id="PS51471">
    <property type="entry name" value="FE2OG_OXY"/>
    <property type="match status" value="1"/>
</dbReference>
<dbReference type="SUPFAM" id="SSF51197">
    <property type="entry name" value="Clavaminate synthase-like"/>
    <property type="match status" value="1"/>
</dbReference>
<comment type="caution">
    <text evidence="3">The sequence shown here is derived from an EMBL/GenBank/DDBJ whole genome shotgun (WGS) entry which is preliminary data.</text>
</comment>
<proteinExistence type="inferred from homology"/>
<organism evidence="3 4">
    <name type="scientific">Riccia sorocarpa</name>
    <dbReference type="NCBI Taxonomy" id="122646"/>
    <lineage>
        <taxon>Eukaryota</taxon>
        <taxon>Viridiplantae</taxon>
        <taxon>Streptophyta</taxon>
        <taxon>Embryophyta</taxon>
        <taxon>Marchantiophyta</taxon>
        <taxon>Marchantiopsida</taxon>
        <taxon>Marchantiidae</taxon>
        <taxon>Marchantiales</taxon>
        <taxon>Ricciaceae</taxon>
        <taxon>Riccia</taxon>
    </lineage>
</organism>
<comment type="similarity">
    <text evidence="1">Belongs to the alkB family.</text>
</comment>
<evidence type="ECO:0000256" key="1">
    <source>
        <dbReference type="ARBA" id="ARBA00007879"/>
    </source>
</evidence>
<dbReference type="EMBL" id="JBJQOH010000006">
    <property type="protein sequence ID" value="KAL3682880.1"/>
    <property type="molecule type" value="Genomic_DNA"/>
</dbReference>
<dbReference type="InterPro" id="IPR037151">
    <property type="entry name" value="AlkB-like_sf"/>
</dbReference>
<dbReference type="Gene3D" id="2.60.120.590">
    <property type="entry name" value="Alpha-ketoglutarate-dependent dioxygenase AlkB-like"/>
    <property type="match status" value="1"/>
</dbReference>
<feature type="domain" description="Fe2OG dioxygenase" evidence="2">
    <location>
        <begin position="139"/>
        <end position="288"/>
    </location>
</feature>
<protein>
    <recommendedName>
        <fullName evidence="2">Fe2OG dioxygenase domain-containing protein</fullName>
    </recommendedName>
</protein>
<name>A0ABD3GXM0_9MARC</name>
<accession>A0ABD3GXM0</accession>
<gene>
    <name evidence="3" type="ORF">R1sor_000902</name>
</gene>
<evidence type="ECO:0000313" key="4">
    <source>
        <dbReference type="Proteomes" id="UP001633002"/>
    </source>
</evidence>
<dbReference type="InterPro" id="IPR005123">
    <property type="entry name" value="Oxoglu/Fe-dep_dioxygenase_dom"/>
</dbReference>
<dbReference type="Pfam" id="PF13532">
    <property type="entry name" value="2OG-FeII_Oxy_2"/>
    <property type="match status" value="1"/>
</dbReference>
<dbReference type="AlphaFoldDB" id="A0ABD3GXM0"/>
<dbReference type="InterPro" id="IPR032870">
    <property type="entry name" value="ALKBH7-like"/>
</dbReference>
<dbReference type="InterPro" id="IPR027450">
    <property type="entry name" value="AlkB-like"/>
</dbReference>
<sequence length="294" mass="33072">MECDSDEEVVHSPEMKEDVFSLVFGDSDSEADLFFSEGEEKEELGANWSDRWVKVDEVEGLWHCSQFLSSEQQAALTNAIAAEGWFAQPQHNQAMQFGDLPGWTLELCGRIAQSIRSYTYSSEDETGPLPKSLLERKPLFDQMIANSYQPGEGIKAHVDLMRFEDGIAIVSLQSTCVMSFARLGDATESALETESRKGDSVLEGFACQPASSCHQVQGNVRFVRELDQKNGLAKRVDVLLQPGDLIVSHGPARYLWTHEIDRSKDKQVWLGKRIEQRQRISVTLRRLCPQKDAD</sequence>
<dbReference type="PANTHER" id="PTHR21052:SF0">
    <property type="entry name" value="ALPHA-KETOGLUTARATE-DEPENDENT DIOXYGENASE ALKB HOMOLOG 7, MITOCHONDRIAL"/>
    <property type="match status" value="1"/>
</dbReference>
<dbReference type="PANTHER" id="PTHR21052">
    <property type="entry name" value="SPERMATOGENESIS ASSOCIATED 11-RELATED"/>
    <property type="match status" value="1"/>
</dbReference>
<evidence type="ECO:0000313" key="3">
    <source>
        <dbReference type="EMBL" id="KAL3682880.1"/>
    </source>
</evidence>
<dbReference type="Proteomes" id="UP001633002">
    <property type="component" value="Unassembled WGS sequence"/>
</dbReference>
<reference evidence="3 4" key="1">
    <citation type="submission" date="2024-09" db="EMBL/GenBank/DDBJ databases">
        <title>Chromosome-scale assembly of Riccia sorocarpa.</title>
        <authorList>
            <person name="Paukszto L."/>
        </authorList>
    </citation>
    <scope>NUCLEOTIDE SEQUENCE [LARGE SCALE GENOMIC DNA]</scope>
    <source>
        <strain evidence="3">LP-2024</strain>
        <tissue evidence="3">Aerial parts of the thallus</tissue>
    </source>
</reference>